<name>A0A2P2QNK9_RHIMU</name>
<organism evidence="2">
    <name type="scientific">Rhizophora mucronata</name>
    <name type="common">Asiatic mangrove</name>
    <dbReference type="NCBI Taxonomy" id="61149"/>
    <lineage>
        <taxon>Eukaryota</taxon>
        <taxon>Viridiplantae</taxon>
        <taxon>Streptophyta</taxon>
        <taxon>Embryophyta</taxon>
        <taxon>Tracheophyta</taxon>
        <taxon>Spermatophyta</taxon>
        <taxon>Magnoliopsida</taxon>
        <taxon>eudicotyledons</taxon>
        <taxon>Gunneridae</taxon>
        <taxon>Pentapetalae</taxon>
        <taxon>rosids</taxon>
        <taxon>fabids</taxon>
        <taxon>Malpighiales</taxon>
        <taxon>Rhizophoraceae</taxon>
        <taxon>Rhizophora</taxon>
    </lineage>
</organism>
<dbReference type="EMBL" id="GGEC01087987">
    <property type="protein sequence ID" value="MBX68471.1"/>
    <property type="molecule type" value="Transcribed_RNA"/>
</dbReference>
<accession>A0A2P2QNK9</accession>
<keyword evidence="1" id="KW-0812">Transmembrane</keyword>
<proteinExistence type="predicted"/>
<evidence type="ECO:0000256" key="1">
    <source>
        <dbReference type="SAM" id="Phobius"/>
    </source>
</evidence>
<protein>
    <submittedName>
        <fullName evidence="2">Uncharacterized protein</fullName>
    </submittedName>
</protein>
<reference evidence="2" key="1">
    <citation type="submission" date="2018-02" db="EMBL/GenBank/DDBJ databases">
        <title>Rhizophora mucronata_Transcriptome.</title>
        <authorList>
            <person name="Meera S.P."/>
            <person name="Sreeshan A."/>
            <person name="Augustine A."/>
        </authorList>
    </citation>
    <scope>NUCLEOTIDE SEQUENCE</scope>
    <source>
        <tissue evidence="2">Leaf</tissue>
    </source>
</reference>
<sequence length="41" mass="4857">MFPDFSAYTKKNSKFICFNFLHWSCGNSNFQLILIVLLVLR</sequence>
<feature type="transmembrane region" description="Helical" evidence="1">
    <location>
        <begin position="20"/>
        <end position="40"/>
    </location>
</feature>
<evidence type="ECO:0000313" key="2">
    <source>
        <dbReference type="EMBL" id="MBX68471.1"/>
    </source>
</evidence>
<dbReference type="AlphaFoldDB" id="A0A2P2QNK9"/>
<keyword evidence="1" id="KW-1133">Transmembrane helix</keyword>
<keyword evidence="1" id="KW-0472">Membrane</keyword>